<dbReference type="InterPro" id="IPR001214">
    <property type="entry name" value="SET_dom"/>
</dbReference>
<proteinExistence type="predicted"/>
<dbReference type="OrthoDB" id="438641at2759"/>
<dbReference type="Proteomes" id="UP000298327">
    <property type="component" value="Unassembled WGS sequence"/>
</dbReference>
<evidence type="ECO:0000256" key="2">
    <source>
        <dbReference type="ARBA" id="ARBA00022679"/>
    </source>
</evidence>
<gene>
    <name evidence="9" type="ORF">EVG20_g9558</name>
</gene>
<accession>A0A4Y9XXG2</accession>
<feature type="region of interest" description="Disordered" evidence="7">
    <location>
        <begin position="217"/>
        <end position="278"/>
    </location>
</feature>
<evidence type="ECO:0000259" key="8">
    <source>
        <dbReference type="PROSITE" id="PS50280"/>
    </source>
</evidence>
<dbReference type="PANTHER" id="PTHR46402">
    <property type="entry name" value="SET AND MYND DOMAIN-CONTAINING PROTEIN 5"/>
    <property type="match status" value="1"/>
</dbReference>
<feature type="compositionally biased region" description="Basic residues" evidence="7">
    <location>
        <begin position="219"/>
        <end position="228"/>
    </location>
</feature>
<feature type="compositionally biased region" description="Low complexity" evidence="7">
    <location>
        <begin position="261"/>
        <end position="275"/>
    </location>
</feature>
<evidence type="ECO:0000313" key="9">
    <source>
        <dbReference type="EMBL" id="TFY54800.1"/>
    </source>
</evidence>
<evidence type="ECO:0000256" key="1">
    <source>
        <dbReference type="ARBA" id="ARBA00022603"/>
    </source>
</evidence>
<dbReference type="EMBL" id="SEOQ01000986">
    <property type="protein sequence ID" value="TFY54800.1"/>
    <property type="molecule type" value="Genomic_DNA"/>
</dbReference>
<sequence length="390" mass="42305">MSTPISPSDDELKSTLIALKTENPTLGIPKLHALLLAQNTTWTVSEKRVKKTLQAAGLVVQPPAAKKIGKGAAGDMYPSSELIQNLDVTKWSSKIEVKYFGKNKGKGLVAKEPIAEGEVIWKEDPFIVAPEWHVPPFGHLRLAAVLARLRFLHDTTKRVLTGRAMPCLDVCRLLPRALLLAALPFPQRPHTPASLSRPEPCIRASARLCAARRMDGTARRRTLRRAAAARRSGAAGGGLGHHTDPRAQVRGRAGPRDVGEGAPAARAGVQAPARPEQQKKLARILNRAPPPDVAAAFFTYDGFLRSLGRMSLNLEAHGGLYTLHSHLNHACTPTVSVRHLDPRTALARISLLAKRAFAPGDELLVTYVDPSLGLRARRKELGAWGFGVCR</sequence>
<dbReference type="STRING" id="205917.A0A4Y9XXG2"/>
<dbReference type="Pfam" id="PF00856">
    <property type="entry name" value="SET"/>
    <property type="match status" value="1"/>
</dbReference>
<feature type="domain" description="SET" evidence="8">
    <location>
        <begin position="93"/>
        <end position="368"/>
    </location>
</feature>
<keyword evidence="10" id="KW-1185">Reference proteome</keyword>
<organism evidence="9 10">
    <name type="scientific">Dentipellis fragilis</name>
    <dbReference type="NCBI Taxonomy" id="205917"/>
    <lineage>
        <taxon>Eukaryota</taxon>
        <taxon>Fungi</taxon>
        <taxon>Dikarya</taxon>
        <taxon>Basidiomycota</taxon>
        <taxon>Agaricomycotina</taxon>
        <taxon>Agaricomycetes</taxon>
        <taxon>Russulales</taxon>
        <taxon>Hericiaceae</taxon>
        <taxon>Dentipellis</taxon>
    </lineage>
</organism>
<reference evidence="9 10" key="1">
    <citation type="submission" date="2019-02" db="EMBL/GenBank/DDBJ databases">
        <title>Genome sequencing of the rare red list fungi Dentipellis fragilis.</title>
        <authorList>
            <person name="Buettner E."/>
            <person name="Kellner H."/>
        </authorList>
    </citation>
    <scope>NUCLEOTIDE SEQUENCE [LARGE SCALE GENOMIC DNA]</scope>
    <source>
        <strain evidence="9 10">DSM 105465</strain>
    </source>
</reference>
<evidence type="ECO:0000256" key="7">
    <source>
        <dbReference type="SAM" id="MobiDB-lite"/>
    </source>
</evidence>
<keyword evidence="3" id="KW-0949">S-adenosyl-L-methionine</keyword>
<evidence type="ECO:0000256" key="3">
    <source>
        <dbReference type="ARBA" id="ARBA00022691"/>
    </source>
</evidence>
<comment type="catalytic activity">
    <reaction evidence="6">
        <text>L-lysyl-[histone] + S-adenosyl-L-methionine = N(6)-methyl-L-lysyl-[histone] + S-adenosyl-L-homocysteine + H(+)</text>
        <dbReference type="Rhea" id="RHEA:10024"/>
        <dbReference type="Rhea" id="RHEA-COMP:9845"/>
        <dbReference type="Rhea" id="RHEA-COMP:9846"/>
        <dbReference type="ChEBI" id="CHEBI:15378"/>
        <dbReference type="ChEBI" id="CHEBI:29969"/>
        <dbReference type="ChEBI" id="CHEBI:57856"/>
        <dbReference type="ChEBI" id="CHEBI:59789"/>
        <dbReference type="ChEBI" id="CHEBI:61929"/>
    </reaction>
    <physiologicalReaction direction="left-to-right" evidence="6">
        <dbReference type="Rhea" id="RHEA:10025"/>
    </physiologicalReaction>
</comment>
<dbReference type="GO" id="GO:0032259">
    <property type="term" value="P:methylation"/>
    <property type="evidence" value="ECO:0007669"/>
    <property type="project" value="UniProtKB-KW"/>
</dbReference>
<name>A0A4Y9XXG2_9AGAM</name>
<dbReference type="InterPro" id="IPR046341">
    <property type="entry name" value="SET_dom_sf"/>
</dbReference>
<evidence type="ECO:0000256" key="5">
    <source>
        <dbReference type="ARBA" id="ARBA00044528"/>
    </source>
</evidence>
<dbReference type="AlphaFoldDB" id="A0A4Y9XXG2"/>
<keyword evidence="1" id="KW-0489">Methyltransferase</keyword>
<dbReference type="SUPFAM" id="SSF82199">
    <property type="entry name" value="SET domain"/>
    <property type="match status" value="1"/>
</dbReference>
<dbReference type="PANTHER" id="PTHR46402:SF2">
    <property type="entry name" value="HISTONE-LYSINE N-TRIMETHYLTRANSFERASE SMYD5"/>
    <property type="match status" value="1"/>
</dbReference>
<evidence type="ECO:0000256" key="4">
    <source>
        <dbReference type="ARBA" id="ARBA00042380"/>
    </source>
</evidence>
<evidence type="ECO:0000313" key="10">
    <source>
        <dbReference type="Proteomes" id="UP000298327"/>
    </source>
</evidence>
<dbReference type="PROSITE" id="PS50280">
    <property type="entry name" value="SET"/>
    <property type="match status" value="1"/>
</dbReference>
<protein>
    <recommendedName>
        <fullName evidence="5">Histone-lysine N-methyltransferase SET5</fullName>
    </recommendedName>
    <alternativeName>
        <fullName evidence="4">SET domain-containing protein 5</fullName>
    </alternativeName>
</protein>
<dbReference type="GO" id="GO:0042799">
    <property type="term" value="F:histone H4K20 methyltransferase activity"/>
    <property type="evidence" value="ECO:0007669"/>
    <property type="project" value="TreeGrafter"/>
</dbReference>
<evidence type="ECO:0000256" key="6">
    <source>
        <dbReference type="ARBA" id="ARBA00048619"/>
    </source>
</evidence>
<feature type="non-terminal residue" evidence="9">
    <location>
        <position position="390"/>
    </location>
</feature>
<keyword evidence="2" id="KW-0808">Transferase</keyword>
<dbReference type="Gene3D" id="2.170.270.10">
    <property type="entry name" value="SET domain"/>
    <property type="match status" value="1"/>
</dbReference>
<dbReference type="GO" id="GO:0045814">
    <property type="term" value="P:negative regulation of gene expression, epigenetic"/>
    <property type="evidence" value="ECO:0007669"/>
    <property type="project" value="TreeGrafter"/>
</dbReference>
<comment type="caution">
    <text evidence="9">The sequence shown here is derived from an EMBL/GenBank/DDBJ whole genome shotgun (WGS) entry which is preliminary data.</text>
</comment>